<keyword evidence="1 4" id="KW-0732">Signal</keyword>
<organism evidence="6 7">
    <name type="scientific">Hibiscus syriacus</name>
    <name type="common">Rose of Sharon</name>
    <dbReference type="NCBI Taxonomy" id="106335"/>
    <lineage>
        <taxon>Eukaryota</taxon>
        <taxon>Viridiplantae</taxon>
        <taxon>Streptophyta</taxon>
        <taxon>Embryophyta</taxon>
        <taxon>Tracheophyta</taxon>
        <taxon>Spermatophyta</taxon>
        <taxon>Magnoliopsida</taxon>
        <taxon>eudicotyledons</taxon>
        <taxon>Gunneridae</taxon>
        <taxon>Pentapetalae</taxon>
        <taxon>rosids</taxon>
        <taxon>malvids</taxon>
        <taxon>Malvales</taxon>
        <taxon>Malvaceae</taxon>
        <taxon>Malvoideae</taxon>
        <taxon>Hibiscus</taxon>
    </lineage>
</organism>
<evidence type="ECO:0000313" key="7">
    <source>
        <dbReference type="Proteomes" id="UP000436088"/>
    </source>
</evidence>
<dbReference type="SUPFAM" id="SSF101148">
    <property type="entry name" value="Plant invertase/pectin methylesterase inhibitor"/>
    <property type="match status" value="1"/>
</dbReference>
<sequence>MVHVLLFCCIILFNPVICVMQHPPAYAPTTASAPVPAPSPQPPTVASNPQIRSLCEQTFEPDLCLASIAQFFNGQTDLQSLTVMLIKTMAERTKGAITAATEKAADPKYSHDPMIVSGLEACRELYGDALKALKQAMDNIPIHEIDTAEEFVINAEDDYDKCDSGFTTQPDGVSPMAEINEELGDLGDIVLDFAYMIY</sequence>
<dbReference type="EMBL" id="VEPZ02000998">
    <property type="protein sequence ID" value="KAE8703701.1"/>
    <property type="molecule type" value="Genomic_DNA"/>
</dbReference>
<keyword evidence="7" id="KW-1185">Reference proteome</keyword>
<dbReference type="NCBIfam" id="TIGR01614">
    <property type="entry name" value="PME_inhib"/>
    <property type="match status" value="1"/>
</dbReference>
<feature type="chain" id="PRO_5025440233" description="Pectinesterase inhibitor domain-containing protein" evidence="4">
    <location>
        <begin position="19"/>
        <end position="198"/>
    </location>
</feature>
<dbReference type="AlphaFoldDB" id="A0A6A3AGK5"/>
<name>A0A6A3AGK5_HIBSY</name>
<dbReference type="CDD" id="cd15800">
    <property type="entry name" value="PMEI-like_2"/>
    <property type="match status" value="1"/>
</dbReference>
<dbReference type="InterPro" id="IPR006501">
    <property type="entry name" value="Pectinesterase_inhib_dom"/>
</dbReference>
<reference evidence="6" key="1">
    <citation type="submission" date="2019-09" db="EMBL/GenBank/DDBJ databases">
        <title>Draft genome information of white flower Hibiscus syriacus.</title>
        <authorList>
            <person name="Kim Y.-M."/>
        </authorList>
    </citation>
    <scope>NUCLEOTIDE SEQUENCE [LARGE SCALE GENOMIC DNA]</scope>
    <source>
        <strain evidence="6">YM2019G1</strain>
    </source>
</reference>
<evidence type="ECO:0000256" key="4">
    <source>
        <dbReference type="SAM" id="SignalP"/>
    </source>
</evidence>
<evidence type="ECO:0000259" key="5">
    <source>
        <dbReference type="SMART" id="SM00856"/>
    </source>
</evidence>
<dbReference type="GO" id="GO:0004857">
    <property type="term" value="F:enzyme inhibitor activity"/>
    <property type="evidence" value="ECO:0007669"/>
    <property type="project" value="InterPro"/>
</dbReference>
<dbReference type="Proteomes" id="UP000436088">
    <property type="component" value="Unassembled WGS sequence"/>
</dbReference>
<protein>
    <recommendedName>
        <fullName evidence="5">Pectinesterase inhibitor domain-containing protein</fullName>
    </recommendedName>
</protein>
<dbReference type="SMART" id="SM00856">
    <property type="entry name" value="PMEI"/>
    <property type="match status" value="1"/>
</dbReference>
<dbReference type="PANTHER" id="PTHR35357">
    <property type="entry name" value="OS02G0537100 PROTEIN"/>
    <property type="match status" value="1"/>
</dbReference>
<dbReference type="InterPro" id="IPR035513">
    <property type="entry name" value="Invertase/methylesterase_inhib"/>
</dbReference>
<gene>
    <name evidence="6" type="ORF">F3Y22_tig00110467pilonHSYRG00297</name>
</gene>
<feature type="signal peptide" evidence="4">
    <location>
        <begin position="1"/>
        <end position="18"/>
    </location>
</feature>
<accession>A0A6A3AGK5</accession>
<comment type="caution">
    <text evidence="6">The sequence shown here is derived from an EMBL/GenBank/DDBJ whole genome shotgun (WGS) entry which is preliminary data.</text>
</comment>
<evidence type="ECO:0000313" key="6">
    <source>
        <dbReference type="EMBL" id="KAE8703701.1"/>
    </source>
</evidence>
<feature type="domain" description="Pectinesterase inhibitor" evidence="5">
    <location>
        <begin position="46"/>
        <end position="193"/>
    </location>
</feature>
<comment type="similarity">
    <text evidence="3">Belongs to the PMEI family.</text>
</comment>
<evidence type="ECO:0000256" key="3">
    <source>
        <dbReference type="ARBA" id="ARBA00038471"/>
    </source>
</evidence>
<proteinExistence type="inferred from homology"/>
<evidence type="ECO:0000256" key="1">
    <source>
        <dbReference type="ARBA" id="ARBA00022729"/>
    </source>
</evidence>
<keyword evidence="2" id="KW-1015">Disulfide bond</keyword>
<dbReference type="Gene3D" id="1.20.140.40">
    <property type="entry name" value="Invertase/pectin methylesterase inhibitor family protein"/>
    <property type="match status" value="1"/>
</dbReference>
<evidence type="ECO:0000256" key="2">
    <source>
        <dbReference type="ARBA" id="ARBA00023157"/>
    </source>
</evidence>
<dbReference type="Pfam" id="PF04043">
    <property type="entry name" value="PMEI"/>
    <property type="match status" value="1"/>
</dbReference>
<dbReference type="PANTHER" id="PTHR35357:SF8">
    <property type="entry name" value="OS01G0111000 PROTEIN"/>
    <property type="match status" value="1"/>
</dbReference>